<gene>
    <name evidence="2" type="ORF">HGB44_16060</name>
</gene>
<organism evidence="2 3">
    <name type="scientific">Nocardiopsis alborubida</name>
    <dbReference type="NCBI Taxonomy" id="146802"/>
    <lineage>
        <taxon>Bacteria</taxon>
        <taxon>Bacillati</taxon>
        <taxon>Actinomycetota</taxon>
        <taxon>Actinomycetes</taxon>
        <taxon>Streptosporangiales</taxon>
        <taxon>Nocardiopsidaceae</taxon>
        <taxon>Nocardiopsis</taxon>
    </lineage>
</organism>
<evidence type="ECO:0008006" key="4">
    <source>
        <dbReference type="Google" id="ProtNLM"/>
    </source>
</evidence>
<dbReference type="AlphaFoldDB" id="A0A7X6MCY9"/>
<evidence type="ECO:0000313" key="3">
    <source>
        <dbReference type="Proteomes" id="UP000553209"/>
    </source>
</evidence>
<sequence>MSADSPGKRRGRTASRVFDIRTVIALLFAIYGVVLTVMGFFTTPEQIEQGSTNLNLWSGLGMLAFAVFMGGWALVKPLKAPEEPGSDTEA</sequence>
<accession>A0A7X6MCY9</accession>
<evidence type="ECO:0000313" key="2">
    <source>
        <dbReference type="EMBL" id="NKY99166.1"/>
    </source>
</evidence>
<name>A0A7X6MCY9_9ACTN</name>
<comment type="caution">
    <text evidence="2">The sequence shown here is derived from an EMBL/GenBank/DDBJ whole genome shotgun (WGS) entry which is preliminary data.</text>
</comment>
<dbReference type="Proteomes" id="UP000553209">
    <property type="component" value="Unassembled WGS sequence"/>
</dbReference>
<reference evidence="2 3" key="1">
    <citation type="submission" date="2020-04" db="EMBL/GenBank/DDBJ databases">
        <title>MicrobeNet Type strains.</title>
        <authorList>
            <person name="Nicholson A.C."/>
        </authorList>
    </citation>
    <scope>NUCLEOTIDE SEQUENCE [LARGE SCALE GENOMIC DNA]</scope>
    <source>
        <strain evidence="2 3">ATCC 23612</strain>
    </source>
</reference>
<protein>
    <recommendedName>
        <fullName evidence="4">Cell division protein CrgA</fullName>
    </recommendedName>
</protein>
<keyword evidence="1" id="KW-1133">Transmembrane helix</keyword>
<keyword evidence="1" id="KW-0472">Membrane</keyword>
<keyword evidence="3" id="KW-1185">Reference proteome</keyword>
<feature type="transmembrane region" description="Helical" evidence="1">
    <location>
        <begin position="20"/>
        <end position="42"/>
    </location>
</feature>
<dbReference type="RefSeq" id="WP_061078587.1">
    <property type="nucleotide sequence ID" value="NZ_JAAXPG010000014.1"/>
</dbReference>
<keyword evidence="1" id="KW-0812">Transmembrane</keyword>
<proteinExistence type="predicted"/>
<evidence type="ECO:0000256" key="1">
    <source>
        <dbReference type="SAM" id="Phobius"/>
    </source>
</evidence>
<dbReference type="EMBL" id="JAAXPG010000014">
    <property type="protein sequence ID" value="NKY99166.1"/>
    <property type="molecule type" value="Genomic_DNA"/>
</dbReference>
<feature type="transmembrane region" description="Helical" evidence="1">
    <location>
        <begin position="54"/>
        <end position="75"/>
    </location>
</feature>